<dbReference type="GO" id="GO:0006508">
    <property type="term" value="P:proteolysis"/>
    <property type="evidence" value="ECO:0007669"/>
    <property type="project" value="InterPro"/>
</dbReference>
<dbReference type="SUPFAM" id="SSF56601">
    <property type="entry name" value="beta-lactamase/transpeptidase-like"/>
    <property type="match status" value="1"/>
</dbReference>
<dbReference type="Gene3D" id="3.40.710.10">
    <property type="entry name" value="DD-peptidase/beta-lactamase superfamily"/>
    <property type="match status" value="1"/>
</dbReference>
<dbReference type="GO" id="GO:0009002">
    <property type="term" value="F:serine-type D-Ala-D-Ala carboxypeptidase activity"/>
    <property type="evidence" value="ECO:0007669"/>
    <property type="project" value="UniProtKB-EC"/>
</dbReference>
<dbReference type="EMBL" id="BBRZ01000150">
    <property type="protein sequence ID" value="GAM59419.1"/>
    <property type="molecule type" value="Genomic_DNA"/>
</dbReference>
<dbReference type="Pfam" id="PF00768">
    <property type="entry name" value="Peptidase_S11"/>
    <property type="match status" value="1"/>
</dbReference>
<evidence type="ECO:0000259" key="1">
    <source>
        <dbReference type="Pfam" id="PF00768"/>
    </source>
</evidence>
<dbReference type="InterPro" id="IPR001967">
    <property type="entry name" value="Peptidase_S11_N"/>
</dbReference>
<organism evidence="2 3">
    <name type="scientific">Vibrio ishigakensis</name>
    <dbReference type="NCBI Taxonomy" id="1481914"/>
    <lineage>
        <taxon>Bacteria</taxon>
        <taxon>Pseudomonadati</taxon>
        <taxon>Pseudomonadota</taxon>
        <taxon>Gammaproteobacteria</taxon>
        <taxon>Vibrionales</taxon>
        <taxon>Vibrionaceae</taxon>
        <taxon>Vibrio</taxon>
    </lineage>
</organism>
<sequence length="37" mass="3797">MLGLIIQSGNDAAVALAEHVAGDEVAFVSLMNGWPSL</sequence>
<keyword evidence="2" id="KW-0378">Hydrolase</keyword>
<dbReference type="Proteomes" id="UP000031671">
    <property type="component" value="Unassembled WGS sequence"/>
</dbReference>
<dbReference type="InterPro" id="IPR012338">
    <property type="entry name" value="Beta-lactam/transpept-like"/>
</dbReference>
<proteinExistence type="predicted"/>
<dbReference type="EC" id="3.4.16.4" evidence="2"/>
<dbReference type="AlphaFoldDB" id="A0A0B8P967"/>
<keyword evidence="2" id="KW-0121">Carboxypeptidase</keyword>
<gene>
    <name evidence="2" type="ORF">JCM19231_2792</name>
</gene>
<reference evidence="2 3" key="1">
    <citation type="submission" date="2015-01" db="EMBL/GenBank/DDBJ databases">
        <title>Vibrio sp. C1 JCM 19231 whole genome shotgun sequence.</title>
        <authorList>
            <person name="Sawabe T."/>
            <person name="Meirelles P."/>
            <person name="Feng G."/>
            <person name="Sayaka M."/>
            <person name="Hattori M."/>
            <person name="Ohkuma M."/>
        </authorList>
    </citation>
    <scope>NUCLEOTIDE SEQUENCE [LARGE SCALE GENOMIC DNA]</scope>
    <source>
        <strain evidence="3">JCM 19231</strain>
    </source>
</reference>
<evidence type="ECO:0000313" key="2">
    <source>
        <dbReference type="EMBL" id="GAM59419.1"/>
    </source>
</evidence>
<evidence type="ECO:0000313" key="3">
    <source>
        <dbReference type="Proteomes" id="UP000031671"/>
    </source>
</evidence>
<comment type="caution">
    <text evidence="2">The sequence shown here is derived from an EMBL/GenBank/DDBJ whole genome shotgun (WGS) entry which is preliminary data.</text>
</comment>
<protein>
    <submittedName>
        <fullName evidence="2">D-alanyl-D-alanine carboxypeptidase</fullName>
        <ecNumber evidence="2">3.4.16.4</ecNumber>
    </submittedName>
</protein>
<accession>A0A0B8P967</accession>
<reference evidence="2 3" key="2">
    <citation type="submission" date="2015-01" db="EMBL/GenBank/DDBJ databases">
        <authorList>
            <consortium name="NBRP consortium"/>
            <person name="Sawabe T."/>
            <person name="Meirelles P."/>
            <person name="Feng G."/>
            <person name="Sayaka M."/>
            <person name="Hattori M."/>
            <person name="Ohkuma M."/>
        </authorList>
    </citation>
    <scope>NUCLEOTIDE SEQUENCE [LARGE SCALE GENOMIC DNA]</scope>
    <source>
        <strain evidence="3">JCM 19231</strain>
    </source>
</reference>
<name>A0A0B8P967_9VIBR</name>
<feature type="domain" description="Peptidase S11 D-alanyl-D-alanine carboxypeptidase A N-terminal" evidence="1">
    <location>
        <begin position="2"/>
        <end position="33"/>
    </location>
</feature>
<keyword evidence="3" id="KW-1185">Reference proteome</keyword>
<keyword evidence="2" id="KW-0645">Protease</keyword>